<keyword evidence="1" id="KW-0325">Glycoprotein</keyword>
<accession>A0A3B5B6J4</accession>
<dbReference type="Pfam" id="PF00688">
    <property type="entry name" value="TGFb_propeptide"/>
    <property type="match status" value="1"/>
</dbReference>
<sequence>MNVFLVVLFLTLDLATVALSLSTCSTLDMEQFRKKRIEAIRGQILSKLKLSSPPEDFPEPGEVSRDIVAIYNSTRDLLQEKANERAATCERQRSEEEYYAKEVHKIDMQPFYPSESKCVCYCMCVGACFSAITCVCDCSGKSFP</sequence>
<dbReference type="AlphaFoldDB" id="A0A3B5B6J4"/>
<dbReference type="InterPro" id="IPR001111">
    <property type="entry name" value="TGF-b_propeptide"/>
</dbReference>
<dbReference type="InterPro" id="IPR003940">
    <property type="entry name" value="TGFb2"/>
</dbReference>
<dbReference type="PRINTS" id="PR01425">
    <property type="entry name" value="TGFBETA2"/>
</dbReference>
<dbReference type="STRING" id="144197.ENSSPAP00000021337"/>
<reference evidence="3" key="1">
    <citation type="submission" date="2023-09" db="UniProtKB">
        <authorList>
            <consortium name="Ensembl"/>
        </authorList>
    </citation>
    <scope>IDENTIFICATION</scope>
</reference>
<proteinExistence type="predicted"/>
<dbReference type="GeneTree" id="ENSGT00940000157390"/>
<dbReference type="Gene3D" id="2.60.120.970">
    <property type="match status" value="1"/>
</dbReference>
<dbReference type="InterPro" id="IPR016319">
    <property type="entry name" value="TGF-beta"/>
</dbReference>
<dbReference type="GO" id="GO:0005615">
    <property type="term" value="C:extracellular space"/>
    <property type="evidence" value="ECO:0007669"/>
    <property type="project" value="InterPro"/>
</dbReference>
<evidence type="ECO:0000256" key="1">
    <source>
        <dbReference type="ARBA" id="ARBA00023180"/>
    </source>
</evidence>
<dbReference type="PRINTS" id="PR01423">
    <property type="entry name" value="TGFBETA"/>
</dbReference>
<evidence type="ECO:0000259" key="2">
    <source>
        <dbReference type="Pfam" id="PF00688"/>
    </source>
</evidence>
<dbReference type="Ensembl" id="ENSSPAT00000021662.1">
    <property type="protein sequence ID" value="ENSSPAP00000021337.1"/>
    <property type="gene ID" value="ENSSPAG00000016093.1"/>
</dbReference>
<organism evidence="3">
    <name type="scientific">Stegastes partitus</name>
    <name type="common">bicolor damselfish</name>
    <dbReference type="NCBI Taxonomy" id="144197"/>
    <lineage>
        <taxon>Eukaryota</taxon>
        <taxon>Metazoa</taxon>
        <taxon>Chordata</taxon>
        <taxon>Craniata</taxon>
        <taxon>Vertebrata</taxon>
        <taxon>Euteleostomi</taxon>
        <taxon>Actinopterygii</taxon>
        <taxon>Neopterygii</taxon>
        <taxon>Teleostei</taxon>
        <taxon>Neoteleostei</taxon>
        <taxon>Acanthomorphata</taxon>
        <taxon>Ovalentaria</taxon>
        <taxon>Pomacentridae</taxon>
        <taxon>Stegastes</taxon>
    </lineage>
</organism>
<dbReference type="GO" id="GO:0005160">
    <property type="term" value="F:transforming growth factor beta receptor binding"/>
    <property type="evidence" value="ECO:0007669"/>
    <property type="project" value="InterPro"/>
</dbReference>
<evidence type="ECO:0000313" key="3">
    <source>
        <dbReference type="Ensembl" id="ENSSPAP00000021337.1"/>
    </source>
</evidence>
<feature type="domain" description="TGF-beta propeptide" evidence="2">
    <location>
        <begin position="22"/>
        <end position="109"/>
    </location>
</feature>
<protein>
    <submittedName>
        <fullName evidence="3">Transforming growth factor beta 2</fullName>
    </submittedName>
</protein>
<name>A0A3B5B6J4_9TELE</name>